<keyword evidence="5 8" id="KW-0489">Methyltransferase</keyword>
<feature type="binding site" evidence="9">
    <location>
        <position position="120"/>
    </location>
    <ligand>
        <name>S-adenosyl-L-methionine</name>
        <dbReference type="ChEBI" id="CHEBI:59789"/>
    </ligand>
</feature>
<dbReference type="EMBL" id="ML979135">
    <property type="protein sequence ID" value="KAF1916215.1"/>
    <property type="molecule type" value="Genomic_DNA"/>
</dbReference>
<evidence type="ECO:0000256" key="3">
    <source>
        <dbReference type="ARBA" id="ARBA00012834"/>
    </source>
</evidence>
<evidence type="ECO:0000256" key="8">
    <source>
        <dbReference type="PIRNR" id="PIRNR016305"/>
    </source>
</evidence>
<feature type="binding site" evidence="9">
    <location>
        <position position="218"/>
    </location>
    <ligand>
        <name>S-adenosyl-L-methionine</name>
        <dbReference type="ChEBI" id="CHEBI:59789"/>
    </ligand>
</feature>
<dbReference type="GO" id="GO:0018423">
    <property type="term" value="F:protein C-terminal leucine carboxyl O-methyltransferase activity"/>
    <property type="evidence" value="ECO:0007669"/>
    <property type="project" value="UniProtKB-EC"/>
</dbReference>
<dbReference type="Proteomes" id="UP000800096">
    <property type="component" value="Unassembled WGS sequence"/>
</dbReference>
<dbReference type="InterPro" id="IPR007213">
    <property type="entry name" value="Ppm1/Ppm2/Tcmp"/>
</dbReference>
<protein>
    <recommendedName>
        <fullName evidence="4 8">Leucine carboxyl methyltransferase 1</fullName>
        <ecNumber evidence="3 8">2.1.1.233</ecNumber>
    </recommendedName>
</protein>
<dbReference type="InterPro" id="IPR016651">
    <property type="entry name" value="LCMT1"/>
</dbReference>
<dbReference type="OrthoDB" id="203237at2759"/>
<dbReference type="PANTHER" id="PTHR13600">
    <property type="entry name" value="LEUCINE CARBOXYL METHYLTRANSFERASE"/>
    <property type="match status" value="1"/>
</dbReference>
<dbReference type="SUPFAM" id="SSF53335">
    <property type="entry name" value="S-adenosyl-L-methionine-dependent methyltransferases"/>
    <property type="match status" value="1"/>
</dbReference>
<evidence type="ECO:0000313" key="11">
    <source>
        <dbReference type="EMBL" id="KAF1916215.1"/>
    </source>
</evidence>
<evidence type="ECO:0000256" key="10">
    <source>
        <dbReference type="SAM" id="MobiDB-lite"/>
    </source>
</evidence>
<feature type="region of interest" description="Disordered" evidence="10">
    <location>
        <begin position="1"/>
        <end position="52"/>
    </location>
</feature>
<dbReference type="GO" id="GO:0032259">
    <property type="term" value="P:methylation"/>
    <property type="evidence" value="ECO:0007669"/>
    <property type="project" value="UniProtKB-KW"/>
</dbReference>
<proteinExistence type="inferred from homology"/>
<dbReference type="InterPro" id="IPR029063">
    <property type="entry name" value="SAM-dependent_MTases_sf"/>
</dbReference>
<comment type="similarity">
    <text evidence="2 8">Belongs to the methyltransferase superfamily. LCMT family.</text>
</comment>
<reference evidence="11" key="1">
    <citation type="journal article" date="2020" name="Stud. Mycol.">
        <title>101 Dothideomycetes genomes: a test case for predicting lifestyles and emergence of pathogens.</title>
        <authorList>
            <person name="Haridas S."/>
            <person name="Albert R."/>
            <person name="Binder M."/>
            <person name="Bloem J."/>
            <person name="Labutti K."/>
            <person name="Salamov A."/>
            <person name="Andreopoulos B."/>
            <person name="Baker S."/>
            <person name="Barry K."/>
            <person name="Bills G."/>
            <person name="Bluhm B."/>
            <person name="Cannon C."/>
            <person name="Castanera R."/>
            <person name="Culley D."/>
            <person name="Daum C."/>
            <person name="Ezra D."/>
            <person name="Gonzalez J."/>
            <person name="Henrissat B."/>
            <person name="Kuo A."/>
            <person name="Liang C."/>
            <person name="Lipzen A."/>
            <person name="Lutzoni F."/>
            <person name="Magnuson J."/>
            <person name="Mondo S."/>
            <person name="Nolan M."/>
            <person name="Ohm R."/>
            <person name="Pangilinan J."/>
            <person name="Park H.-J."/>
            <person name="Ramirez L."/>
            <person name="Alfaro M."/>
            <person name="Sun H."/>
            <person name="Tritt A."/>
            <person name="Yoshinaga Y."/>
            <person name="Zwiers L.-H."/>
            <person name="Turgeon B."/>
            <person name="Goodwin S."/>
            <person name="Spatafora J."/>
            <person name="Crous P."/>
            <person name="Grigoriev I."/>
        </authorList>
    </citation>
    <scope>NUCLEOTIDE SEQUENCE</scope>
    <source>
        <strain evidence="11">HMLAC05119</strain>
    </source>
</reference>
<evidence type="ECO:0000256" key="1">
    <source>
        <dbReference type="ARBA" id="ARBA00000724"/>
    </source>
</evidence>
<dbReference type="Pfam" id="PF04072">
    <property type="entry name" value="LCM"/>
    <property type="match status" value="1"/>
</dbReference>
<feature type="binding site" evidence="9">
    <location>
        <begin position="188"/>
        <end position="189"/>
    </location>
    <ligand>
        <name>S-adenosyl-L-methionine</name>
        <dbReference type="ChEBI" id="CHEBI:59789"/>
    </ligand>
</feature>
<dbReference type="AlphaFoldDB" id="A0A6A5QKT3"/>
<keyword evidence="12" id="KW-1185">Reference proteome</keyword>
<evidence type="ECO:0000256" key="9">
    <source>
        <dbReference type="PIRSR" id="PIRSR016305-1"/>
    </source>
</evidence>
<sequence>MAASNEIPDLRTLLGNRRGGGLRGRGRGRGGIGNASEENEQTRDSAVKGTDQDAAGSRVSCVELGYLHDPYAKLFATQPATRRLPLLNRGTYVRTSAIDQLVTQFLLTDPSSRKQIVSLGAGTDTRFFRLMDLYPNARLVYHEIDFPTNTVAKIASIQKQPSLHKNLPHLSSASTSYYSETYNIHALDLRSLAASSEDKPPPELPSLDPTLPTLILSEMCLVYLQASTVQAIVSSLLTRYLRPPTPASLILYEPILPQDAFGRTMISNLKTRNIHLHTLTAYPELTDQRARLTGYGFETAAKAEDTSYIWRHWISEEEKERVAGLEFLDELEELELLLRHYCIAWGWRDGESDVFSKAWAGVGEQSEG</sequence>
<evidence type="ECO:0000256" key="2">
    <source>
        <dbReference type="ARBA" id="ARBA00010703"/>
    </source>
</evidence>
<dbReference type="Gene3D" id="3.40.50.150">
    <property type="entry name" value="Vaccinia Virus protein VP39"/>
    <property type="match status" value="1"/>
</dbReference>
<feature type="compositionally biased region" description="Gly residues" evidence="10">
    <location>
        <begin position="17"/>
        <end position="33"/>
    </location>
</feature>
<name>A0A6A5QKT3_AMPQU</name>
<dbReference type="PIRSF" id="PIRSF016305">
    <property type="entry name" value="LCM_mtfrase"/>
    <property type="match status" value="1"/>
</dbReference>
<evidence type="ECO:0000313" key="12">
    <source>
        <dbReference type="Proteomes" id="UP000800096"/>
    </source>
</evidence>
<comment type="catalytic activity">
    <reaction evidence="1 8">
        <text>[phosphatase 2A protein]-C-terminal L-leucine + S-adenosyl-L-methionine = [phosphatase 2A protein]-C-terminal L-leucine methyl ester + S-adenosyl-L-homocysteine</text>
        <dbReference type="Rhea" id="RHEA:48544"/>
        <dbReference type="Rhea" id="RHEA-COMP:12134"/>
        <dbReference type="Rhea" id="RHEA-COMP:12135"/>
        <dbReference type="ChEBI" id="CHEBI:57856"/>
        <dbReference type="ChEBI" id="CHEBI:59789"/>
        <dbReference type="ChEBI" id="CHEBI:90516"/>
        <dbReference type="ChEBI" id="CHEBI:90517"/>
        <dbReference type="EC" id="2.1.1.233"/>
    </reaction>
</comment>
<gene>
    <name evidence="11" type="ORF">BDU57DRAFT_474302</name>
</gene>
<evidence type="ECO:0000256" key="4">
    <source>
        <dbReference type="ARBA" id="ARBA00017497"/>
    </source>
</evidence>
<comment type="function">
    <text evidence="8">Methylates the carboxyl group of the C-terminal leucine residue of protein phosphatase 2A catalytic subunits to form alpha-leucine ester residues.</text>
</comment>
<evidence type="ECO:0000256" key="5">
    <source>
        <dbReference type="ARBA" id="ARBA00022603"/>
    </source>
</evidence>
<accession>A0A6A5QKT3</accession>
<organism evidence="11 12">
    <name type="scientific">Ampelomyces quisqualis</name>
    <name type="common">Powdery mildew agent</name>
    <dbReference type="NCBI Taxonomy" id="50730"/>
    <lineage>
        <taxon>Eukaryota</taxon>
        <taxon>Fungi</taxon>
        <taxon>Dikarya</taxon>
        <taxon>Ascomycota</taxon>
        <taxon>Pezizomycotina</taxon>
        <taxon>Dothideomycetes</taxon>
        <taxon>Pleosporomycetidae</taxon>
        <taxon>Pleosporales</taxon>
        <taxon>Pleosporineae</taxon>
        <taxon>Phaeosphaeriaceae</taxon>
        <taxon>Ampelomyces</taxon>
    </lineage>
</organism>
<dbReference type="EC" id="2.1.1.233" evidence="3 8"/>
<evidence type="ECO:0000256" key="6">
    <source>
        <dbReference type="ARBA" id="ARBA00022679"/>
    </source>
</evidence>
<keyword evidence="6 8" id="KW-0808">Transferase</keyword>
<evidence type="ECO:0000256" key="7">
    <source>
        <dbReference type="ARBA" id="ARBA00022691"/>
    </source>
</evidence>
<feature type="binding site" evidence="9">
    <location>
        <position position="94"/>
    </location>
    <ligand>
        <name>S-adenosyl-L-methionine</name>
        <dbReference type="ChEBI" id="CHEBI:59789"/>
    </ligand>
</feature>
<dbReference type="PANTHER" id="PTHR13600:SF21">
    <property type="entry name" value="LEUCINE CARBOXYL METHYLTRANSFERASE 1"/>
    <property type="match status" value="1"/>
</dbReference>
<keyword evidence="7 8" id="KW-0949">S-adenosyl-L-methionine</keyword>